<dbReference type="AlphaFoldDB" id="A0A1V1NQA5"/>
<comment type="caution">
    <text evidence="4">The sequence shown here is derived from an EMBL/GenBank/DDBJ whole genome shotgun (WGS) entry which is preliminary data.</text>
</comment>
<dbReference type="Proteomes" id="UP000189670">
    <property type="component" value="Unassembled WGS sequence"/>
</dbReference>
<evidence type="ECO:0000256" key="2">
    <source>
        <dbReference type="ARBA" id="ARBA00023157"/>
    </source>
</evidence>
<dbReference type="Gene3D" id="2.60.120.200">
    <property type="match status" value="1"/>
</dbReference>
<dbReference type="InterPro" id="IPR013320">
    <property type="entry name" value="ConA-like_dom_sf"/>
</dbReference>
<evidence type="ECO:0000313" key="5">
    <source>
        <dbReference type="Proteomes" id="UP000189670"/>
    </source>
</evidence>
<evidence type="ECO:0000313" key="4">
    <source>
        <dbReference type="EMBL" id="ETR64759.1"/>
    </source>
</evidence>
<reference evidence="5" key="1">
    <citation type="submission" date="2012-11" db="EMBL/GenBank/DDBJ databases">
        <authorList>
            <person name="Lucero-Rivera Y.E."/>
            <person name="Tovar-Ramirez D."/>
        </authorList>
    </citation>
    <scope>NUCLEOTIDE SEQUENCE [LARGE SCALE GENOMIC DNA]</scope>
    <source>
        <strain evidence="5">Araruama</strain>
    </source>
</reference>
<feature type="non-terminal residue" evidence="4">
    <location>
        <position position="1"/>
    </location>
</feature>
<dbReference type="EMBL" id="ATBP01003688">
    <property type="protein sequence ID" value="ETR64759.1"/>
    <property type="molecule type" value="Genomic_DNA"/>
</dbReference>
<gene>
    <name evidence="4" type="ORF">OMM_15393</name>
</gene>
<accession>A0A1V1NQA5</accession>
<protein>
    <recommendedName>
        <fullName evidence="3">LamG-like jellyroll fold domain-containing protein</fullName>
    </recommendedName>
</protein>
<name>A0A1V1NQA5_9BACT</name>
<proteinExistence type="predicted"/>
<sequence length="157" mass="17667">TAFKETDAITIELWLNPKDWFINVSTTIIGNTQGSGWAMLFDTTSFKVIYRINGAYQELRYDATQLRPGWHHLATSFDGQYCKLYIDGELKVTTNCLATYPISYIAGTATILGAEAEGNGTAIKWFIEGKVDELRIWDIARTEEQIKAAMCQKLNGK</sequence>
<evidence type="ECO:0000256" key="1">
    <source>
        <dbReference type="ARBA" id="ARBA00022729"/>
    </source>
</evidence>
<dbReference type="SUPFAM" id="SSF49899">
    <property type="entry name" value="Concanavalin A-like lectins/glucanases"/>
    <property type="match status" value="1"/>
</dbReference>
<dbReference type="SMART" id="SM00560">
    <property type="entry name" value="LamGL"/>
    <property type="match status" value="1"/>
</dbReference>
<keyword evidence="2" id="KW-1015">Disulfide bond</keyword>
<keyword evidence="1" id="KW-0732">Signal</keyword>
<feature type="domain" description="LamG-like jellyroll fold" evidence="3">
    <location>
        <begin position="7"/>
        <end position="144"/>
    </location>
</feature>
<organism evidence="4 5">
    <name type="scientific">Candidatus Magnetoglobus multicellularis str. Araruama</name>
    <dbReference type="NCBI Taxonomy" id="890399"/>
    <lineage>
        <taxon>Bacteria</taxon>
        <taxon>Pseudomonadati</taxon>
        <taxon>Thermodesulfobacteriota</taxon>
        <taxon>Desulfobacteria</taxon>
        <taxon>Desulfobacterales</taxon>
        <taxon>Desulfobacteraceae</taxon>
        <taxon>Candidatus Magnetoglobus</taxon>
    </lineage>
</organism>
<evidence type="ECO:0000259" key="3">
    <source>
        <dbReference type="SMART" id="SM00560"/>
    </source>
</evidence>
<dbReference type="Pfam" id="PF13385">
    <property type="entry name" value="Laminin_G_3"/>
    <property type="match status" value="1"/>
</dbReference>
<dbReference type="InterPro" id="IPR006558">
    <property type="entry name" value="LamG-like"/>
</dbReference>